<evidence type="ECO:0000256" key="1">
    <source>
        <dbReference type="ARBA" id="ARBA00022512"/>
    </source>
</evidence>
<keyword evidence="6" id="KW-0472">Membrane</keyword>
<dbReference type="Pfam" id="PF00746">
    <property type="entry name" value="Gram_pos_anchor"/>
    <property type="match status" value="1"/>
</dbReference>
<keyword evidence="2" id="KW-0964">Secreted</keyword>
<feature type="compositionally biased region" description="Polar residues" evidence="5">
    <location>
        <begin position="79"/>
        <end position="105"/>
    </location>
</feature>
<dbReference type="EMBL" id="JAOTGU010000010">
    <property type="protein sequence ID" value="MDB6262382.1"/>
    <property type="molecule type" value="Genomic_DNA"/>
</dbReference>
<evidence type="ECO:0000256" key="4">
    <source>
        <dbReference type="ARBA" id="ARBA00023088"/>
    </source>
</evidence>
<evidence type="ECO:0000256" key="3">
    <source>
        <dbReference type="ARBA" id="ARBA00022729"/>
    </source>
</evidence>
<sequence>MEKLQRFSIRKLSIGAVSCLIGTVTFLGYSHDVQAAEKPQTVETTKAETEIQSEKAQESKPTEEAKGDTQNVAADKNAVESQKTVDNNVGGSQQADALTAVNQTNPKDKTPLTYSAERPKDKTPLTDSAERESKAAITTPVKQDTTTPAKQNDAANEKSIVPEKEHLKLQQKTGATASQAVLRVKNKVSLANLAENKVASDTGVTTPAQQDGAANEKLIGTGKKASASLSDGSTLTISNNVLDDQNNSAILTFQSGNFKAGDTYQIKVPKTGHLKLDKINVANLPQGMGTTTFDDSDENYWVITDNFTSTGTVKQDIKINRYDKNGRSLHLEDYIRNIFYNSIQLSKNSEEKTNLNIDEIDNTYGLKVVPRESYDHQYADGALLLNNDENKIASYTVKLYGRDSNNSETLLYLNDKIRIVSTIENLDWVIPAKVLVNGEESKFTYDNNKLTIYIKPHDGDDSYNVDVMGNVNVSPDKFDSHHKWNIENVVGVQAQINNVEQSNSDTIKNIVIDSVQNLTVGDMFRINRAYEAGYYDNDYSIPIEWRTYNVNDGYLNSKDETSTQDTIAHSGIINIQNITGKTLDNVSVDADIPDGIDLTNVNFWSNLDSLEREKVDIKTIISYTDGSSDIFNTSELKAFNNILNSNNNNKKIKHIKLELNEFNPGLQIELLSPLDSYLSSVQKENTKIAEKYADGTPVAPGDLITFKEAISAYGQKGTIDTGYLRLVDHNHDKYNLDLGLYTRQSNKSPNVQDAGKVGYIIDGIKPGDSPVVYIRVPNNATLTGDKPLFRADLYSDNHTPINYQLLHVGDSVFMKVQLPKNTSGSAVLTVPYGTIPDGQTSEDQLAYAVSGIDTDSYNHELDYMNHVAFADNYDGNVIYKNPEISNDFNALFKREGINLKDVAYCWFGGSSDGQKLVIDNYTWDVLTSEGISTISMTDSNMNPMPNMDSTQNVHGEHPDTFNIYGSIINATDQTIKGATQVINVPDSSDGKSQFNPVLNGPVHLIDAVTGNDLSGLAEITYSTQKSDLNDPESTISGVSADQVTDWSQIKSVQVHFKNNSLPTKTSARAVLTLKDPHIYDDIGKTIYASNKAFTKDQQTGEFELLPTVIKSGSTNSAKLTVTGQAKVHTLIHYGDQYIELPDKLKTYAELKDVMQRSDFLSSDAGLTDQDRALLPANIAIDYTHPTIKNSDETYVDGYANGLAEFGKQAKYDFNNDSVVFNAQDMKLVTDNKDVTETIHYVYKDGPKKGQKAAEDAVNTVTFTKTGYQNPFTGEIKWADNAETKEFKAVDSPTITNYTPDSETIDAITVNQNSDNIVKTVSYKANCSNLHVIYQDDTDHQELSHQDFLNGIIGDSANYNTKDTISNYQNQHYDLVSDETNGQNLTYQDTDKTYVVHFKHHISNVDETSKSTQTVHYVASDNSAVPSDAKHEVSYSRTNQHDDVTGKITNYGTWGPMKTLPDVQTPEKKGYTPDIKEVKGATTTPGKSEDFKTIVTYTPDKQKAKVVFIDDTDHQTLKTVNKDGVTNGDSGYSTRQDIQNYENQHYVLVSDTSGGSELIFDDDDLTDQYYEVHLAHNTESVTRNDTVTRTIHYLYDNGDTAQPDKTQTVSFNETGTKDDVTNKTTWSNDNAQTVDRVITPSITGYTPDKSSIEKQAFKFGDQDVEVTVTYNANAQTATITYIDDTDKKTLGSDSQNGKFNQAITFEHDPAAKIASYEKQGYVLVSNSFNNNKYQADDNNNVFYVHLKHGTKKVSRNDDVNMTVHYVMDDNSKAPSDNKQTVNFTEDGIQDLVTQKITWTPADSQTLNAVASPVLTGYTADIKTVNGKAVNFGDPDINVTVTYHANAQTAKITYIDDTTKNTLDSKDANGKFGQAIAFATAPADEIADYEKQGYVFVSNSFDNNKYQADNSNNIFYVHLKHGTKKVSRNDDVNMTVHYVMDDNSEAPSDNKQTVNFTEDGIQDLVTQKITWTPADSQTLNDVVSPVLTGYTADIKTANGKAVNFGDPDINVTVHYSANAQTAKITYIDDTTKNNLDSKDANGKFGQTITFATAPSDEIANYKKQGYKLVSNDFNDNKYQADNNKNVFYVHFVHDTKKVSREHSASFTVHYIYKDGGQAKPDHEQTLSFTENGSQDLVTQKITWTPADSQKFDDVATPVITGYTPDHDKVIGQTANFETDNREVTVTYLPNVQLGHINYIDDNTGKTLIRDDFSGRTNEHEDYTPNDRIQEFENKGYVFVSSDYPDGGFNFDDNDQQEQVFNVHLKHGIVTVTSKKPQIPNMPIDPDPHSPKYPKDISNTNSDVKRTIDYKFKDGKTAQPTVNDSLHFERTVVIDKVTGDVLSDTWTPSQDFNDVQTPVIQGYTPDRTVVSDKNIGHDHQNIVEHVIYSPDAQHMTITYVDDTTHETLKQDKLDGTSDQDAKYTTNNSINHYTDLHYKLVSDSTNGQDLIFDHDDNANQTYEVHFIHGSHTINQTTSPKQTVHYVYADDLARHGKAADDNVQQLSFKRDGYNDEVTGIDHWNAWTPANSNYSVVDSPVVQGYTPDKSAVEESTVNPTDKDTEITVVYNADKQTAHVIYIDKTTNDTLTSDDLSGESDKDSGYNTKDTIGKYQSQHYVLTGDETNGDNVIFDHDDKQDQTYYVYFVHGTQKVNRQDTVTSTIDYKFEDGKTAQPTVTQTKHFSEDGVKDLVTGKIVWDEAESQKFDDIATKSIVGYTPDKDNVTGSTVKFGDSDIEVTVTYHNNAQKAVITYVDDVTKKTLASDSQDGKFDHEITFEHDPAEVINSLKEKGYKLVSNDFKDGTKYKADDKQNEFIVHLTHDKQNVSRQDQVVETIHYVYENGSKSQPDHEQTISFTEDGVKDKVTDQIDWTSATPQKFDDVTTPTIIGYTPDKSNVTGSTVNFGDSDIEVTVTYHNNAQTAKITYIDDTAKKTLASDSQNGKFDHEITFEHDPAEVINGLEEKGYKLVSNDFKPGIKYQNDNKLNIFEVHLVHTYEPVETSQTITETVHYIDANGKPVAPDHVAKVVIKVTGTRDKVTDSITWNTPSTGHFDEVISPEVPNMTPDKKLIPSRDVQYGDSDITENVVYTPDNPTFKTPKKPHKPNNPTPKPPKKSHKLGNPISKTPKKPHKLGNPTSKTPENKQSGTIVKTTITEKPIDSRTVDNHASAKSTAKRELPQTGATTNTGIWTGLVSMIASLGLLGASKKRKKN</sequence>
<comment type="caution">
    <text evidence="8">The sequence shown here is derived from an EMBL/GenBank/DDBJ whole genome shotgun (WGS) entry which is preliminary data.</text>
</comment>
<dbReference type="PROSITE" id="PS50847">
    <property type="entry name" value="GRAM_POS_ANCHORING"/>
    <property type="match status" value="1"/>
</dbReference>
<feature type="region of interest" description="Disordered" evidence="5">
    <location>
        <begin position="2584"/>
        <end position="2603"/>
    </location>
</feature>
<name>A0A9X4ACW1_LACAM</name>
<keyword evidence="3" id="KW-0732">Signal</keyword>
<feature type="compositionally biased region" description="Basic and acidic residues" evidence="5">
    <location>
        <begin position="45"/>
        <end position="67"/>
    </location>
</feature>
<feature type="domain" description="Gram-positive cocci surface proteins LPxTG" evidence="7">
    <location>
        <begin position="3172"/>
        <end position="3206"/>
    </location>
</feature>
<feature type="compositionally biased region" description="Basic and acidic residues" evidence="5">
    <location>
        <begin position="2283"/>
        <end position="2292"/>
    </location>
</feature>
<accession>A0A9X4ACW1</accession>
<evidence type="ECO:0000256" key="5">
    <source>
        <dbReference type="SAM" id="MobiDB-lite"/>
    </source>
</evidence>
<feature type="compositionally biased region" description="Polar residues" evidence="5">
    <location>
        <begin position="3129"/>
        <end position="3149"/>
    </location>
</feature>
<evidence type="ECO:0000313" key="8">
    <source>
        <dbReference type="EMBL" id="MDB6262382.1"/>
    </source>
</evidence>
<evidence type="ECO:0000256" key="2">
    <source>
        <dbReference type="ARBA" id="ARBA00022525"/>
    </source>
</evidence>
<dbReference type="InterPro" id="IPR041558">
    <property type="entry name" value="MucBP_2"/>
</dbReference>
<dbReference type="Pfam" id="PF04650">
    <property type="entry name" value="YSIRK_signal"/>
    <property type="match status" value="1"/>
</dbReference>
<dbReference type="RefSeq" id="WP_271870270.1">
    <property type="nucleotide sequence ID" value="NZ_JAOTGU010000010.1"/>
</dbReference>
<dbReference type="Gene3D" id="3.10.20.470">
    <property type="match status" value="10"/>
</dbReference>
<feature type="transmembrane region" description="Helical" evidence="6">
    <location>
        <begin position="3181"/>
        <end position="3199"/>
    </location>
</feature>
<evidence type="ECO:0000259" key="7">
    <source>
        <dbReference type="PROSITE" id="PS50847"/>
    </source>
</evidence>
<dbReference type="NCBIfam" id="TIGR01167">
    <property type="entry name" value="LPXTG_anchor"/>
    <property type="match status" value="1"/>
</dbReference>
<feature type="region of interest" description="Disordered" evidence="5">
    <location>
        <begin position="3054"/>
        <end position="3180"/>
    </location>
</feature>
<feature type="region of interest" description="Disordered" evidence="5">
    <location>
        <begin position="36"/>
        <end position="158"/>
    </location>
</feature>
<keyword evidence="1" id="KW-0134">Cell wall</keyword>
<dbReference type="InterPro" id="IPR019931">
    <property type="entry name" value="LPXTG_anchor"/>
</dbReference>
<feature type="compositionally biased region" description="Polar residues" evidence="5">
    <location>
        <begin position="1603"/>
        <end position="1613"/>
    </location>
</feature>
<feature type="region of interest" description="Disordered" evidence="5">
    <location>
        <begin position="1603"/>
        <end position="1625"/>
    </location>
</feature>
<keyword evidence="6" id="KW-0812">Transmembrane</keyword>
<dbReference type="Gene3D" id="2.60.40.4300">
    <property type="match status" value="11"/>
</dbReference>
<keyword evidence="6" id="KW-1133">Transmembrane helix</keyword>
<reference evidence="8" key="2">
    <citation type="submission" date="2022-10" db="EMBL/GenBank/DDBJ databases">
        <authorList>
            <person name="Kostovova I."/>
            <person name="Moravkova M."/>
            <person name="Pechar R."/>
        </authorList>
    </citation>
    <scope>NUCLEOTIDE SEQUENCE</scope>
    <source>
        <strain evidence="8">M356A</strain>
    </source>
</reference>
<organism evidence="8 9">
    <name type="scientific">Lactobacillus amylovorus</name>
    <dbReference type="NCBI Taxonomy" id="1604"/>
    <lineage>
        <taxon>Bacteria</taxon>
        <taxon>Bacillati</taxon>
        <taxon>Bacillota</taxon>
        <taxon>Bacilli</taxon>
        <taxon>Lactobacillales</taxon>
        <taxon>Lactobacillaceae</taxon>
        <taxon>Lactobacillus</taxon>
    </lineage>
</organism>
<dbReference type="InterPro" id="IPR005877">
    <property type="entry name" value="YSIRK_signal_dom"/>
</dbReference>
<dbReference type="InterPro" id="IPR041495">
    <property type="entry name" value="Mub_B2"/>
</dbReference>
<protein>
    <submittedName>
        <fullName evidence="8">YSIRK-type signal peptide-containing protein</fullName>
    </submittedName>
</protein>
<dbReference type="Pfam" id="PF17965">
    <property type="entry name" value="MucBP_2"/>
    <property type="match status" value="10"/>
</dbReference>
<dbReference type="NCBIfam" id="TIGR01168">
    <property type="entry name" value="YSIRK_signal"/>
    <property type="match status" value="1"/>
</dbReference>
<proteinExistence type="predicted"/>
<feature type="region of interest" description="Disordered" evidence="5">
    <location>
        <begin position="2273"/>
        <end position="2297"/>
    </location>
</feature>
<gene>
    <name evidence="8" type="ORF">ODV15_07450</name>
</gene>
<reference evidence="8" key="1">
    <citation type="journal article" date="2022" name="Microorganisms">
        <title>Antibiotic Susceptibility, Resistance Gene Determinants and Corresponding Genomic Regions in Lactobacillus amylovorus Isolates Derived from Wild Boars and Domestic Pigs.</title>
        <authorList>
            <person name="Moravkova M."/>
            <person name="Kostovova I."/>
            <person name="Kavanova K."/>
            <person name="Pechar R."/>
            <person name="Stanek S."/>
            <person name="Brychta A."/>
            <person name="Zeman M."/>
            <person name="Kubasova T."/>
        </authorList>
    </citation>
    <scope>NUCLEOTIDE SEQUENCE</scope>
    <source>
        <strain evidence="8">M356A</strain>
    </source>
</reference>
<dbReference type="Pfam" id="PF17966">
    <property type="entry name" value="Muc_B2"/>
    <property type="match status" value="11"/>
</dbReference>
<dbReference type="Proteomes" id="UP001143700">
    <property type="component" value="Unassembled WGS sequence"/>
</dbReference>
<feature type="compositionally biased region" description="Basic and acidic residues" evidence="5">
    <location>
        <begin position="117"/>
        <end position="134"/>
    </location>
</feature>
<feature type="compositionally biased region" description="Polar residues" evidence="5">
    <location>
        <begin position="140"/>
        <end position="154"/>
    </location>
</feature>
<evidence type="ECO:0000313" key="9">
    <source>
        <dbReference type="Proteomes" id="UP001143700"/>
    </source>
</evidence>
<keyword evidence="4" id="KW-0572">Peptidoglycan-anchor</keyword>
<evidence type="ECO:0000256" key="6">
    <source>
        <dbReference type="SAM" id="Phobius"/>
    </source>
</evidence>